<dbReference type="SMART" id="SM00408">
    <property type="entry name" value="IGc2"/>
    <property type="match status" value="1"/>
</dbReference>
<dbReference type="InterPro" id="IPR052598">
    <property type="entry name" value="IgSF_CEA-related"/>
</dbReference>
<evidence type="ECO:0000256" key="3">
    <source>
        <dbReference type="ARBA" id="ARBA00023180"/>
    </source>
</evidence>
<evidence type="ECO:0000313" key="9">
    <source>
        <dbReference type="RefSeq" id="XP_041425512.1"/>
    </source>
</evidence>
<evidence type="ECO:0000313" key="8">
    <source>
        <dbReference type="Proteomes" id="UP000186698"/>
    </source>
</evidence>
<dbReference type="InterPro" id="IPR007110">
    <property type="entry name" value="Ig-like_dom"/>
</dbReference>
<proteinExistence type="predicted"/>
<reference evidence="9" key="1">
    <citation type="submission" date="2025-08" db="UniProtKB">
        <authorList>
            <consortium name="RefSeq"/>
        </authorList>
    </citation>
    <scope>IDENTIFICATION</scope>
    <source>
        <strain evidence="9">J_2021</strain>
        <tissue evidence="9">Erythrocytes</tissue>
    </source>
</reference>
<feature type="domain" description="Ig-like" evidence="7">
    <location>
        <begin position="23"/>
        <end position="99"/>
    </location>
</feature>
<dbReference type="KEGG" id="xla:121395617"/>
<dbReference type="PROSITE" id="PS50835">
    <property type="entry name" value="IG_LIKE"/>
    <property type="match status" value="1"/>
</dbReference>
<keyword evidence="8" id="KW-1185">Reference proteome</keyword>
<dbReference type="RefSeq" id="XP_041425512.1">
    <property type="nucleotide sequence ID" value="XM_041569578.1"/>
</dbReference>
<evidence type="ECO:0000256" key="4">
    <source>
        <dbReference type="ARBA" id="ARBA00023319"/>
    </source>
</evidence>
<keyword evidence="6" id="KW-0472">Membrane</keyword>
<dbReference type="OrthoDB" id="6159398at2759"/>
<evidence type="ECO:0000259" key="7">
    <source>
        <dbReference type="PROSITE" id="PS50835"/>
    </source>
</evidence>
<dbReference type="InterPro" id="IPR036179">
    <property type="entry name" value="Ig-like_dom_sf"/>
</dbReference>
<dbReference type="SMART" id="SM00409">
    <property type="entry name" value="IG"/>
    <property type="match status" value="1"/>
</dbReference>
<evidence type="ECO:0000256" key="6">
    <source>
        <dbReference type="SAM" id="Phobius"/>
    </source>
</evidence>
<keyword evidence="4" id="KW-0393">Immunoglobulin domain</keyword>
<evidence type="ECO:0000256" key="1">
    <source>
        <dbReference type="ARBA" id="ARBA00022729"/>
    </source>
</evidence>
<dbReference type="SUPFAM" id="SSF48726">
    <property type="entry name" value="Immunoglobulin"/>
    <property type="match status" value="1"/>
</dbReference>
<keyword evidence="6" id="KW-1133">Transmembrane helix</keyword>
<dbReference type="InterPro" id="IPR013783">
    <property type="entry name" value="Ig-like_fold"/>
</dbReference>
<organism evidence="8 9">
    <name type="scientific">Xenopus laevis</name>
    <name type="common">African clawed frog</name>
    <dbReference type="NCBI Taxonomy" id="8355"/>
    <lineage>
        <taxon>Eukaryota</taxon>
        <taxon>Metazoa</taxon>
        <taxon>Chordata</taxon>
        <taxon>Craniata</taxon>
        <taxon>Vertebrata</taxon>
        <taxon>Euteleostomi</taxon>
        <taxon>Amphibia</taxon>
        <taxon>Batrachia</taxon>
        <taxon>Anura</taxon>
        <taxon>Pipoidea</taxon>
        <taxon>Pipidae</taxon>
        <taxon>Xenopodinae</taxon>
        <taxon>Xenopus</taxon>
        <taxon>Xenopus</taxon>
    </lineage>
</organism>
<sequence length="199" mass="21970">MARGKVTGAQTLCMRGYLLTDGPENLRITGPQQVTSGNPISLDCSADSVPAPTYQWKLNWTVLEFQNNKLNIQQATSENAGNYTCIVTNSGTKLSREISIYVTVNDNEPHSENRAVILAAIVCSCILGAVLIICATFLIYKRYILPMKGQLGQSGDRGEDPSRIYYNISNISEAHPAKEENPYMGLEHPSHNTYSDLKR</sequence>
<evidence type="ECO:0000256" key="2">
    <source>
        <dbReference type="ARBA" id="ARBA00023157"/>
    </source>
</evidence>
<gene>
    <name evidence="9" type="primary">LOC121395617</name>
</gene>
<dbReference type="AlphaFoldDB" id="A0A8J1L7H6"/>
<name>A0A8J1L7H6_XENLA</name>
<evidence type="ECO:0000256" key="5">
    <source>
        <dbReference type="SAM" id="MobiDB-lite"/>
    </source>
</evidence>
<dbReference type="Pfam" id="PF13895">
    <property type="entry name" value="Ig_2"/>
    <property type="match status" value="1"/>
</dbReference>
<dbReference type="InterPro" id="IPR003599">
    <property type="entry name" value="Ig_sub"/>
</dbReference>
<dbReference type="PANTHER" id="PTHR44337:SF20">
    <property type="entry name" value="CARCINOEMBRYONIC ANTIGEN-RELATED CELL ADHESION MOLECULE 5-RELATED"/>
    <property type="match status" value="1"/>
</dbReference>
<dbReference type="PANTHER" id="PTHR44337">
    <property type="entry name" value="CARCINOEMBRYONIC ANTIGEN-RELATED CELL ADHESION MOLECULE 8"/>
    <property type="match status" value="1"/>
</dbReference>
<protein>
    <submittedName>
        <fullName evidence="9">Hemicentin-2-like</fullName>
    </submittedName>
</protein>
<keyword evidence="3" id="KW-0325">Glycoprotein</keyword>
<feature type="region of interest" description="Disordered" evidence="5">
    <location>
        <begin position="179"/>
        <end position="199"/>
    </location>
</feature>
<keyword evidence="2" id="KW-1015">Disulfide bond</keyword>
<dbReference type="Gene3D" id="2.60.40.10">
    <property type="entry name" value="Immunoglobulins"/>
    <property type="match status" value="1"/>
</dbReference>
<dbReference type="InterPro" id="IPR003598">
    <property type="entry name" value="Ig_sub2"/>
</dbReference>
<keyword evidence="6" id="KW-0812">Transmembrane</keyword>
<keyword evidence="1" id="KW-0732">Signal</keyword>
<accession>A0A8J1L7H6</accession>
<dbReference type="Proteomes" id="UP000186698">
    <property type="component" value="Chromosome 7L"/>
</dbReference>
<dbReference type="GeneID" id="121395617"/>
<feature type="transmembrane region" description="Helical" evidence="6">
    <location>
        <begin position="115"/>
        <end position="140"/>
    </location>
</feature>